<evidence type="ECO:0000256" key="2">
    <source>
        <dbReference type="SAM" id="Coils"/>
    </source>
</evidence>
<name>A0ABR0DNT4_9LAMI</name>
<feature type="region of interest" description="Disordered" evidence="3">
    <location>
        <begin position="1"/>
        <end position="133"/>
    </location>
</feature>
<comment type="similarity">
    <text evidence="1">Belongs to the peptidase A1 family.</text>
</comment>
<gene>
    <name evidence="5" type="ORF">RD792_001336</name>
</gene>
<dbReference type="Pfam" id="PF14541">
    <property type="entry name" value="TAXi_C"/>
    <property type="match status" value="1"/>
</dbReference>
<dbReference type="InterPro" id="IPR001969">
    <property type="entry name" value="Aspartic_peptidase_AS"/>
</dbReference>
<feature type="compositionally biased region" description="Basic and acidic residues" evidence="3">
    <location>
        <begin position="98"/>
        <end position="133"/>
    </location>
</feature>
<sequence>MGRSISRSPSYSRRRYSRSRSPAVSHRSRRSTRRDRTRSPHIRRRSRSGTPRRRRSRSPALRRRKSRSPTPRRHRRHRSRTPSLSPSPKSRSPSSTSADRKYAAEKLRKEEEAKKRLQHEAELKQLEEETAKRLEEEIRKRVEEKLGSEEVRLETERRIKEGKKKLFDDVEAQLQKEKEAALAEARQKEEQARKEREELDKMLEENRRRVEEAQRREALELQRKEEERLRELGLIQRQKEEVLNNRKITYHPDPPHRVGVAGTPGTEVLVQTPRDAGSFTKVAPAKVAASIRTTASMSSYDHDDTSNKMITCISYFCMRSIGTPPLLFSAILDTGSDLTWLPCLQCFNLSTPLFNPLYNGFHDVRMDAATLAGVALVKDPALRGLEEDLCPWCPRYTSTRRRRISMGWIRGVGTYLEDNTFHMLKKELISQIQFPVVENDTVLELCFNLSLDDHEDSTIDKLPKLIFNFQGGVDLELIARKYMIGVSTEVSCLTMGTTLTNE</sequence>
<dbReference type="PANTHER" id="PTHR31711:SF2">
    <property type="entry name" value="ARGININE_GLUTAMATE-RICH 1 PROTEIN"/>
    <property type="match status" value="1"/>
</dbReference>
<evidence type="ECO:0000256" key="1">
    <source>
        <dbReference type="ARBA" id="ARBA00007447"/>
    </source>
</evidence>
<dbReference type="PROSITE" id="PS51767">
    <property type="entry name" value="PEPTIDASE_A1"/>
    <property type="match status" value="1"/>
</dbReference>
<accession>A0ABR0DNT4</accession>
<comment type="caution">
    <text evidence="5">The sequence shown here is derived from an EMBL/GenBank/DDBJ whole genome shotgun (WGS) entry which is preliminary data.</text>
</comment>
<dbReference type="SUPFAM" id="SSF50630">
    <property type="entry name" value="Acid proteases"/>
    <property type="match status" value="2"/>
</dbReference>
<evidence type="ECO:0000259" key="4">
    <source>
        <dbReference type="PROSITE" id="PS51767"/>
    </source>
</evidence>
<dbReference type="InterPro" id="IPR032799">
    <property type="entry name" value="TAXi_C"/>
</dbReference>
<dbReference type="PROSITE" id="PS00141">
    <property type="entry name" value="ASP_PROTEASE"/>
    <property type="match status" value="1"/>
</dbReference>
<dbReference type="Pfam" id="PF15346">
    <property type="entry name" value="ARGLU"/>
    <property type="match status" value="1"/>
</dbReference>
<feature type="compositionally biased region" description="Low complexity" evidence="3">
    <location>
        <begin position="1"/>
        <end position="11"/>
    </location>
</feature>
<dbReference type="EMBL" id="JAYDYQ010001087">
    <property type="protein sequence ID" value="KAK4490645.1"/>
    <property type="molecule type" value="Genomic_DNA"/>
</dbReference>
<proteinExistence type="inferred from homology"/>
<feature type="compositionally biased region" description="Basic residues" evidence="3">
    <location>
        <begin position="26"/>
        <end position="80"/>
    </location>
</feature>
<dbReference type="Pfam" id="PF14543">
    <property type="entry name" value="TAXi_N"/>
    <property type="match status" value="1"/>
</dbReference>
<dbReference type="Gene3D" id="2.40.70.10">
    <property type="entry name" value="Acid Proteases"/>
    <property type="match status" value="2"/>
</dbReference>
<dbReference type="InterPro" id="IPR032861">
    <property type="entry name" value="TAXi_N"/>
</dbReference>
<protein>
    <recommendedName>
        <fullName evidence="4">Peptidase A1 domain-containing protein</fullName>
    </recommendedName>
</protein>
<feature type="coiled-coil region" evidence="2">
    <location>
        <begin position="171"/>
        <end position="229"/>
    </location>
</feature>
<dbReference type="PANTHER" id="PTHR31711">
    <property type="entry name" value="ARGININE AND GLUTAMATE-RICH PROTEIN 1"/>
    <property type="match status" value="1"/>
</dbReference>
<dbReference type="InterPro" id="IPR033371">
    <property type="entry name" value="ARGLU1"/>
</dbReference>
<feature type="compositionally biased region" description="Low complexity" evidence="3">
    <location>
        <begin position="81"/>
        <end position="97"/>
    </location>
</feature>
<dbReference type="Proteomes" id="UP001291926">
    <property type="component" value="Unassembled WGS sequence"/>
</dbReference>
<reference evidence="5 6" key="1">
    <citation type="journal article" date="2023" name="bioRxiv">
        <title>Genome report: Whole genome sequence and annotation of Penstemon davidsonii.</title>
        <authorList>
            <person name="Ostevik K.L."/>
            <person name="Alabady M."/>
            <person name="Zhang M."/>
            <person name="Rausher M.D."/>
        </authorList>
    </citation>
    <scope>NUCLEOTIDE SEQUENCE [LARGE SCALE GENOMIC DNA]</scope>
    <source>
        <strain evidence="5">DNT005</strain>
        <tissue evidence="5">Whole leaf</tissue>
    </source>
</reference>
<keyword evidence="2" id="KW-0175">Coiled coil</keyword>
<evidence type="ECO:0000256" key="3">
    <source>
        <dbReference type="SAM" id="MobiDB-lite"/>
    </source>
</evidence>
<evidence type="ECO:0000313" key="6">
    <source>
        <dbReference type="Proteomes" id="UP001291926"/>
    </source>
</evidence>
<dbReference type="InterPro" id="IPR033121">
    <property type="entry name" value="PEPTIDASE_A1"/>
</dbReference>
<evidence type="ECO:0000313" key="5">
    <source>
        <dbReference type="EMBL" id="KAK4490645.1"/>
    </source>
</evidence>
<dbReference type="InterPro" id="IPR021109">
    <property type="entry name" value="Peptidase_aspartic_dom_sf"/>
</dbReference>
<keyword evidence="6" id="KW-1185">Reference proteome</keyword>
<feature type="domain" description="Peptidase A1" evidence="4">
    <location>
        <begin position="315"/>
        <end position="502"/>
    </location>
</feature>
<organism evidence="5 6">
    <name type="scientific">Penstemon davidsonii</name>
    <dbReference type="NCBI Taxonomy" id="160366"/>
    <lineage>
        <taxon>Eukaryota</taxon>
        <taxon>Viridiplantae</taxon>
        <taxon>Streptophyta</taxon>
        <taxon>Embryophyta</taxon>
        <taxon>Tracheophyta</taxon>
        <taxon>Spermatophyta</taxon>
        <taxon>Magnoliopsida</taxon>
        <taxon>eudicotyledons</taxon>
        <taxon>Gunneridae</taxon>
        <taxon>Pentapetalae</taxon>
        <taxon>asterids</taxon>
        <taxon>lamiids</taxon>
        <taxon>Lamiales</taxon>
        <taxon>Plantaginaceae</taxon>
        <taxon>Cheloneae</taxon>
        <taxon>Penstemon</taxon>
    </lineage>
</organism>